<protein>
    <submittedName>
        <fullName evidence="1">Uncharacterized protein</fullName>
    </submittedName>
</protein>
<reference evidence="1 2" key="1">
    <citation type="submission" date="2018-01" db="EMBL/GenBank/DDBJ databases">
        <title>Whole genome sequencing of Histamine producing bacteria.</title>
        <authorList>
            <person name="Butler K."/>
        </authorList>
    </citation>
    <scope>NUCLEOTIDE SEQUENCE [LARGE SCALE GENOMIC DNA]</scope>
    <source>
        <strain evidence="1 2">A6-1</strain>
    </source>
</reference>
<sequence>MVSIICLKSLSKLLIPLSFFISEPSGAWSQSSYEIILANAERKEKLVYDRVKATVNGKEVRLFTYYKDTSSDVKNAFARYSRKVPDGLRKEGFYFDKSAFVLRKGGFEQRDTGQLSANYKAIEDALAVEQNSELKLRLMALLTKLRVSAYFPSNIVTFRDSRAFFKTDRYGYDYCLGFPRRKLSHCGSRNLHQYTANLLSFENKPLPEVKQGHLFRSIDDVIVATANEAVNLYRIQPGVRLSDIYQQSTLETLESQASMAVSDVITLWRKYYPNEVN</sequence>
<evidence type="ECO:0000313" key="2">
    <source>
        <dbReference type="Proteomes" id="UP000240989"/>
    </source>
</evidence>
<evidence type="ECO:0000313" key="1">
    <source>
        <dbReference type="EMBL" id="PSX03960.1"/>
    </source>
</evidence>
<name>A0ABX5GZD4_PHOAN</name>
<proteinExistence type="predicted"/>
<organism evidence="1 2">
    <name type="scientific">Photobacterium angustum</name>
    <dbReference type="NCBI Taxonomy" id="661"/>
    <lineage>
        <taxon>Bacteria</taxon>
        <taxon>Pseudomonadati</taxon>
        <taxon>Pseudomonadota</taxon>
        <taxon>Gammaproteobacteria</taxon>
        <taxon>Vibrionales</taxon>
        <taxon>Vibrionaceae</taxon>
        <taxon>Photobacterium</taxon>
    </lineage>
</organism>
<dbReference type="RefSeq" id="WP_045152805.1">
    <property type="nucleotide sequence ID" value="NZ_JZSW01000007.1"/>
</dbReference>
<gene>
    <name evidence="1" type="ORF">C0W27_20925</name>
</gene>
<dbReference type="EMBL" id="PYOU01000027">
    <property type="protein sequence ID" value="PSX03960.1"/>
    <property type="molecule type" value="Genomic_DNA"/>
</dbReference>
<keyword evidence="2" id="KW-1185">Reference proteome</keyword>
<accession>A0ABX5GZD4</accession>
<comment type="caution">
    <text evidence="1">The sequence shown here is derived from an EMBL/GenBank/DDBJ whole genome shotgun (WGS) entry which is preliminary data.</text>
</comment>
<dbReference type="Proteomes" id="UP000240989">
    <property type="component" value="Unassembled WGS sequence"/>
</dbReference>